<evidence type="ECO:0000256" key="1">
    <source>
        <dbReference type="PROSITE-ProRule" id="PRU01360"/>
    </source>
</evidence>
<feature type="domain" description="TonB-dependent receptor plug" evidence="3">
    <location>
        <begin position="50"/>
        <end position="143"/>
    </location>
</feature>
<protein>
    <submittedName>
        <fullName evidence="4">TonB-dependent receptor plug domain-containing protein</fullName>
    </submittedName>
</protein>
<dbReference type="PROSITE" id="PS51257">
    <property type="entry name" value="PROKAR_LIPOPROTEIN"/>
    <property type="match status" value="1"/>
</dbReference>
<name>A0A9D1GME9_9BACT</name>
<gene>
    <name evidence="4" type="ORF">IAC35_02100</name>
</gene>
<dbReference type="EMBL" id="DVLC01000041">
    <property type="protein sequence ID" value="HIT46633.1"/>
    <property type="molecule type" value="Genomic_DNA"/>
</dbReference>
<evidence type="ECO:0000313" key="4">
    <source>
        <dbReference type="EMBL" id="HIT46633.1"/>
    </source>
</evidence>
<comment type="similarity">
    <text evidence="1">Belongs to the TonB-dependent receptor family.</text>
</comment>
<dbReference type="NCBIfam" id="TIGR04057">
    <property type="entry name" value="SusC_RagA_signa"/>
    <property type="match status" value="1"/>
</dbReference>
<dbReference type="InterPro" id="IPR012910">
    <property type="entry name" value="Plug_dom"/>
</dbReference>
<feature type="signal peptide" evidence="2">
    <location>
        <begin position="1"/>
        <end position="23"/>
    </location>
</feature>
<keyword evidence="1" id="KW-0472">Membrane</keyword>
<keyword evidence="1" id="KW-0998">Cell outer membrane</keyword>
<comment type="subcellular location">
    <subcellularLocation>
        <location evidence="1">Cell outer membrane</location>
        <topology evidence="1">Multi-pass membrane protein</topology>
    </subcellularLocation>
</comment>
<keyword evidence="1" id="KW-0813">Transport</keyword>
<dbReference type="Gene3D" id="2.170.130.10">
    <property type="entry name" value="TonB-dependent receptor, plug domain"/>
    <property type="match status" value="1"/>
</dbReference>
<dbReference type="Proteomes" id="UP000886881">
    <property type="component" value="Unassembled WGS sequence"/>
</dbReference>
<organism evidence="4 5">
    <name type="scientific">Candidatus Cryptobacteroides merdipullorum</name>
    <dbReference type="NCBI Taxonomy" id="2840771"/>
    <lineage>
        <taxon>Bacteria</taxon>
        <taxon>Pseudomonadati</taxon>
        <taxon>Bacteroidota</taxon>
        <taxon>Bacteroidia</taxon>
        <taxon>Bacteroidales</taxon>
        <taxon>Candidatus Cryptobacteroides</taxon>
    </lineage>
</organism>
<reference evidence="4" key="2">
    <citation type="journal article" date="2021" name="PeerJ">
        <title>Extensive microbial diversity within the chicken gut microbiome revealed by metagenomics and culture.</title>
        <authorList>
            <person name="Gilroy R."/>
            <person name="Ravi A."/>
            <person name="Getino M."/>
            <person name="Pursley I."/>
            <person name="Horton D.L."/>
            <person name="Alikhan N.F."/>
            <person name="Baker D."/>
            <person name="Gharbi K."/>
            <person name="Hall N."/>
            <person name="Watson M."/>
            <person name="Adriaenssens E.M."/>
            <person name="Foster-Nyarko E."/>
            <person name="Jarju S."/>
            <person name="Secka A."/>
            <person name="Antonio M."/>
            <person name="Oren A."/>
            <person name="Chaudhuri R.R."/>
            <person name="La Ragione R."/>
            <person name="Hildebrand F."/>
            <person name="Pallen M.J."/>
        </authorList>
    </citation>
    <scope>NUCLEOTIDE SEQUENCE</scope>
    <source>
        <strain evidence="4">ChiHecec2B26-709</strain>
    </source>
</reference>
<dbReference type="Pfam" id="PF07715">
    <property type="entry name" value="Plug"/>
    <property type="match status" value="1"/>
</dbReference>
<evidence type="ECO:0000259" key="3">
    <source>
        <dbReference type="Pfam" id="PF07715"/>
    </source>
</evidence>
<sequence length="153" mass="16115">MKKFLLILSATALLAAGCGTSRNAMKGTASSSGDAEYIDIGYGQIRKENSASAASSLDIPQGSGYSNIYDYIKGRVAGVTVNGTTIRIRGERSILGSNDPLFIVDGMEVYDIGFLSPDMVESITVLKDAATTAIYGARGANGVLIIRTRTHND</sequence>
<keyword evidence="2" id="KW-0732">Signal</keyword>
<dbReference type="AlphaFoldDB" id="A0A9D1GME9"/>
<evidence type="ECO:0000313" key="5">
    <source>
        <dbReference type="Proteomes" id="UP000886881"/>
    </source>
</evidence>
<comment type="caution">
    <text evidence="4">The sequence shown here is derived from an EMBL/GenBank/DDBJ whole genome shotgun (WGS) entry which is preliminary data.</text>
</comment>
<dbReference type="InterPro" id="IPR023997">
    <property type="entry name" value="TonB-dep_OMP_SusC/RagA_CS"/>
</dbReference>
<dbReference type="SUPFAM" id="SSF56935">
    <property type="entry name" value="Porins"/>
    <property type="match status" value="1"/>
</dbReference>
<dbReference type="InterPro" id="IPR039426">
    <property type="entry name" value="TonB-dep_rcpt-like"/>
</dbReference>
<evidence type="ECO:0000256" key="2">
    <source>
        <dbReference type="SAM" id="SignalP"/>
    </source>
</evidence>
<dbReference type="GO" id="GO:0009279">
    <property type="term" value="C:cell outer membrane"/>
    <property type="evidence" value="ECO:0007669"/>
    <property type="project" value="UniProtKB-SubCell"/>
</dbReference>
<dbReference type="PROSITE" id="PS52016">
    <property type="entry name" value="TONB_DEPENDENT_REC_3"/>
    <property type="match status" value="1"/>
</dbReference>
<accession>A0A9D1GME9</accession>
<keyword evidence="1" id="KW-0812">Transmembrane</keyword>
<feature type="chain" id="PRO_5039635101" evidence="2">
    <location>
        <begin position="24"/>
        <end position="153"/>
    </location>
</feature>
<dbReference type="InterPro" id="IPR037066">
    <property type="entry name" value="Plug_dom_sf"/>
</dbReference>
<keyword evidence="1" id="KW-1134">Transmembrane beta strand</keyword>
<proteinExistence type="inferred from homology"/>
<keyword evidence="4" id="KW-0675">Receptor</keyword>
<reference evidence="4" key="1">
    <citation type="submission" date="2020-10" db="EMBL/GenBank/DDBJ databases">
        <authorList>
            <person name="Gilroy R."/>
        </authorList>
    </citation>
    <scope>NUCLEOTIDE SEQUENCE</scope>
    <source>
        <strain evidence="4">ChiHecec2B26-709</strain>
    </source>
</reference>